<evidence type="ECO:0000313" key="2">
    <source>
        <dbReference type="EMBL" id="REG01832.1"/>
    </source>
</evidence>
<evidence type="ECO:0000256" key="1">
    <source>
        <dbReference type="SAM" id="MobiDB-lite"/>
    </source>
</evidence>
<feature type="region of interest" description="Disordered" evidence="1">
    <location>
        <begin position="1"/>
        <end position="242"/>
    </location>
</feature>
<evidence type="ECO:0000313" key="3">
    <source>
        <dbReference type="Proteomes" id="UP000256913"/>
    </source>
</evidence>
<accession>A0A3D9ZXH6</accession>
<comment type="caution">
    <text evidence="2">The sequence shown here is derived from an EMBL/GenBank/DDBJ whole genome shotgun (WGS) entry which is preliminary data.</text>
</comment>
<gene>
    <name evidence="2" type="ORF">DFJ67_7921</name>
</gene>
<feature type="compositionally biased region" description="Low complexity" evidence="1">
    <location>
        <begin position="68"/>
        <end position="82"/>
    </location>
</feature>
<feature type="compositionally biased region" description="Low complexity" evidence="1">
    <location>
        <begin position="147"/>
        <end position="157"/>
    </location>
</feature>
<feature type="compositionally biased region" description="Basic and acidic residues" evidence="1">
    <location>
        <begin position="91"/>
        <end position="100"/>
    </location>
</feature>
<dbReference type="EMBL" id="QUMQ01000001">
    <property type="protein sequence ID" value="REG01832.1"/>
    <property type="molecule type" value="Genomic_DNA"/>
</dbReference>
<reference evidence="2 3" key="1">
    <citation type="submission" date="2018-08" db="EMBL/GenBank/DDBJ databases">
        <title>Sequencing the genomes of 1000 actinobacteria strains.</title>
        <authorList>
            <person name="Klenk H.-P."/>
        </authorList>
    </citation>
    <scope>NUCLEOTIDE SEQUENCE [LARGE SCALE GENOMIC DNA]</scope>
    <source>
        <strain evidence="2 3">DSM 44099</strain>
    </source>
</reference>
<feature type="compositionally biased region" description="Low complexity" evidence="1">
    <location>
        <begin position="219"/>
        <end position="230"/>
    </location>
</feature>
<proteinExistence type="predicted"/>
<feature type="compositionally biased region" description="Basic and acidic residues" evidence="1">
    <location>
        <begin position="15"/>
        <end position="31"/>
    </location>
</feature>
<protein>
    <submittedName>
        <fullName evidence="2">Uncharacterized protein</fullName>
    </submittedName>
</protein>
<keyword evidence="3" id="KW-1185">Reference proteome</keyword>
<feature type="compositionally biased region" description="Low complexity" evidence="1">
    <location>
        <begin position="103"/>
        <end position="116"/>
    </location>
</feature>
<sequence>MGPASRSPLTASRRSAAESERALSGRWESPRKVSSPPLAESERSPRDGRSPLPPRGGSPAALWPRAGSAAAERSAVDRAAPAVGVAGLREPAPREPERLQAEASGSAAGPPAASGPRSQPMRPEPAPEAGRRDCCSSGRSPDTPGARSRSVGRRSSGLARDFAPAACDTGRCWSSPRPRRHQRRPLRSGMIGRTTGVSAPAGRSEPERPTGASPRSRRPIGAPAAAPRSRWPGISAAAPRSR</sequence>
<organism evidence="2 3">
    <name type="scientific">Asanoa ferruginea</name>
    <dbReference type="NCBI Taxonomy" id="53367"/>
    <lineage>
        <taxon>Bacteria</taxon>
        <taxon>Bacillati</taxon>
        <taxon>Actinomycetota</taxon>
        <taxon>Actinomycetes</taxon>
        <taxon>Micromonosporales</taxon>
        <taxon>Micromonosporaceae</taxon>
        <taxon>Asanoa</taxon>
    </lineage>
</organism>
<name>A0A3D9ZXH6_9ACTN</name>
<feature type="compositionally biased region" description="Basic residues" evidence="1">
    <location>
        <begin position="177"/>
        <end position="186"/>
    </location>
</feature>
<feature type="compositionally biased region" description="Basic and acidic residues" evidence="1">
    <location>
        <begin position="40"/>
        <end position="49"/>
    </location>
</feature>
<dbReference type="Proteomes" id="UP000256913">
    <property type="component" value="Unassembled WGS sequence"/>
</dbReference>
<dbReference type="AlphaFoldDB" id="A0A3D9ZXH6"/>